<feature type="domain" description="CHK kinase-like" evidence="1">
    <location>
        <begin position="61"/>
        <end position="258"/>
    </location>
</feature>
<accession>B4NIM0</accession>
<dbReference type="Gene3D" id="3.90.1200.10">
    <property type="match status" value="1"/>
</dbReference>
<dbReference type="SMART" id="SM00587">
    <property type="entry name" value="CHK"/>
    <property type="match status" value="1"/>
</dbReference>
<evidence type="ECO:0000259" key="1">
    <source>
        <dbReference type="SMART" id="SM00587"/>
    </source>
</evidence>
<dbReference type="eggNOG" id="ENOG502RZD1">
    <property type="taxonomic scope" value="Eukaryota"/>
</dbReference>
<evidence type="ECO:0000313" key="3">
    <source>
        <dbReference type="Proteomes" id="UP000007798"/>
    </source>
</evidence>
<proteinExistence type="predicted"/>
<dbReference type="Proteomes" id="UP000007798">
    <property type="component" value="Unassembled WGS sequence"/>
</dbReference>
<reference evidence="2 3" key="1">
    <citation type="journal article" date="2007" name="Nature">
        <title>Evolution of genes and genomes on the Drosophila phylogeny.</title>
        <authorList>
            <consortium name="Drosophila 12 Genomes Consortium"/>
            <person name="Clark A.G."/>
            <person name="Eisen M.B."/>
            <person name="Smith D.R."/>
            <person name="Bergman C.M."/>
            <person name="Oliver B."/>
            <person name="Markow T.A."/>
            <person name="Kaufman T.C."/>
            <person name="Kellis M."/>
            <person name="Gelbart W."/>
            <person name="Iyer V.N."/>
            <person name="Pollard D.A."/>
            <person name="Sackton T.B."/>
            <person name="Larracuente A.M."/>
            <person name="Singh N.D."/>
            <person name="Abad J.P."/>
            <person name="Abt D.N."/>
            <person name="Adryan B."/>
            <person name="Aguade M."/>
            <person name="Akashi H."/>
            <person name="Anderson W.W."/>
            <person name="Aquadro C.F."/>
            <person name="Ardell D.H."/>
            <person name="Arguello R."/>
            <person name="Artieri C.G."/>
            <person name="Barbash D.A."/>
            <person name="Barker D."/>
            <person name="Barsanti P."/>
            <person name="Batterham P."/>
            <person name="Batzoglou S."/>
            <person name="Begun D."/>
            <person name="Bhutkar A."/>
            <person name="Blanco E."/>
            <person name="Bosak S.A."/>
            <person name="Bradley R.K."/>
            <person name="Brand A.D."/>
            <person name="Brent M.R."/>
            <person name="Brooks A.N."/>
            <person name="Brown R.H."/>
            <person name="Butlin R.K."/>
            <person name="Caggese C."/>
            <person name="Calvi B.R."/>
            <person name="Bernardo de Carvalho A."/>
            <person name="Caspi A."/>
            <person name="Castrezana S."/>
            <person name="Celniker S.E."/>
            <person name="Chang J.L."/>
            <person name="Chapple C."/>
            <person name="Chatterji S."/>
            <person name="Chinwalla A."/>
            <person name="Civetta A."/>
            <person name="Clifton S.W."/>
            <person name="Comeron J.M."/>
            <person name="Costello J.C."/>
            <person name="Coyne J.A."/>
            <person name="Daub J."/>
            <person name="David R.G."/>
            <person name="Delcher A.L."/>
            <person name="Delehaunty K."/>
            <person name="Do C.B."/>
            <person name="Ebling H."/>
            <person name="Edwards K."/>
            <person name="Eickbush T."/>
            <person name="Evans J.D."/>
            <person name="Filipski A."/>
            <person name="Findeiss S."/>
            <person name="Freyhult E."/>
            <person name="Fulton L."/>
            <person name="Fulton R."/>
            <person name="Garcia A.C."/>
            <person name="Gardiner A."/>
            <person name="Garfield D.A."/>
            <person name="Garvin B.E."/>
            <person name="Gibson G."/>
            <person name="Gilbert D."/>
            <person name="Gnerre S."/>
            <person name="Godfrey J."/>
            <person name="Good R."/>
            <person name="Gotea V."/>
            <person name="Gravely B."/>
            <person name="Greenberg A.J."/>
            <person name="Griffiths-Jones S."/>
            <person name="Gross S."/>
            <person name="Guigo R."/>
            <person name="Gustafson E.A."/>
            <person name="Haerty W."/>
            <person name="Hahn M.W."/>
            <person name="Halligan D.L."/>
            <person name="Halpern A.L."/>
            <person name="Halter G.M."/>
            <person name="Han M.V."/>
            <person name="Heger A."/>
            <person name="Hillier L."/>
            <person name="Hinrichs A.S."/>
            <person name="Holmes I."/>
            <person name="Hoskins R.A."/>
            <person name="Hubisz M.J."/>
            <person name="Hultmark D."/>
            <person name="Huntley M.A."/>
            <person name="Jaffe D.B."/>
            <person name="Jagadeeshan S."/>
            <person name="Jeck W.R."/>
            <person name="Johnson J."/>
            <person name="Jones C.D."/>
            <person name="Jordan W.C."/>
            <person name="Karpen G.H."/>
            <person name="Kataoka E."/>
            <person name="Keightley P.D."/>
            <person name="Kheradpour P."/>
            <person name="Kirkness E.F."/>
            <person name="Koerich L.B."/>
            <person name="Kristiansen K."/>
            <person name="Kudrna D."/>
            <person name="Kulathinal R.J."/>
            <person name="Kumar S."/>
            <person name="Kwok R."/>
            <person name="Lander E."/>
            <person name="Langley C.H."/>
            <person name="Lapoint R."/>
            <person name="Lazzaro B.P."/>
            <person name="Lee S.J."/>
            <person name="Levesque L."/>
            <person name="Li R."/>
            <person name="Lin C.F."/>
            <person name="Lin M.F."/>
            <person name="Lindblad-Toh K."/>
            <person name="Llopart A."/>
            <person name="Long M."/>
            <person name="Low L."/>
            <person name="Lozovsky E."/>
            <person name="Lu J."/>
            <person name="Luo M."/>
            <person name="Machado C.A."/>
            <person name="Makalowski W."/>
            <person name="Marzo M."/>
            <person name="Matsuda M."/>
            <person name="Matzkin L."/>
            <person name="McAllister B."/>
            <person name="McBride C.S."/>
            <person name="McKernan B."/>
            <person name="McKernan K."/>
            <person name="Mendez-Lago M."/>
            <person name="Minx P."/>
            <person name="Mollenhauer M.U."/>
            <person name="Montooth K."/>
            <person name="Mount S.M."/>
            <person name="Mu X."/>
            <person name="Myers E."/>
            <person name="Negre B."/>
            <person name="Newfeld S."/>
            <person name="Nielsen R."/>
            <person name="Noor M.A."/>
            <person name="O'Grady P."/>
            <person name="Pachter L."/>
            <person name="Papaceit M."/>
            <person name="Parisi M.J."/>
            <person name="Parisi M."/>
            <person name="Parts L."/>
            <person name="Pedersen J.S."/>
            <person name="Pesole G."/>
            <person name="Phillippy A.M."/>
            <person name="Ponting C.P."/>
            <person name="Pop M."/>
            <person name="Porcelli D."/>
            <person name="Powell J.R."/>
            <person name="Prohaska S."/>
            <person name="Pruitt K."/>
            <person name="Puig M."/>
            <person name="Quesneville H."/>
            <person name="Ram K.R."/>
            <person name="Rand D."/>
            <person name="Rasmussen M.D."/>
            <person name="Reed L.K."/>
            <person name="Reenan R."/>
            <person name="Reily A."/>
            <person name="Remington K.A."/>
            <person name="Rieger T.T."/>
            <person name="Ritchie M.G."/>
            <person name="Robin C."/>
            <person name="Rogers Y.H."/>
            <person name="Rohde C."/>
            <person name="Rozas J."/>
            <person name="Rubenfield M.J."/>
            <person name="Ruiz A."/>
            <person name="Russo S."/>
            <person name="Salzberg S.L."/>
            <person name="Sanchez-Gracia A."/>
            <person name="Saranga D.J."/>
            <person name="Sato H."/>
            <person name="Schaeffer S.W."/>
            <person name="Schatz M.C."/>
            <person name="Schlenke T."/>
            <person name="Schwartz R."/>
            <person name="Segarra C."/>
            <person name="Singh R.S."/>
            <person name="Sirot L."/>
            <person name="Sirota M."/>
            <person name="Sisneros N.B."/>
            <person name="Smith C.D."/>
            <person name="Smith T.F."/>
            <person name="Spieth J."/>
            <person name="Stage D.E."/>
            <person name="Stark A."/>
            <person name="Stephan W."/>
            <person name="Strausberg R.L."/>
            <person name="Strempel S."/>
            <person name="Sturgill D."/>
            <person name="Sutton G."/>
            <person name="Sutton G.G."/>
            <person name="Tao W."/>
            <person name="Teichmann S."/>
            <person name="Tobari Y.N."/>
            <person name="Tomimura Y."/>
            <person name="Tsolas J.M."/>
            <person name="Valente V.L."/>
            <person name="Venter E."/>
            <person name="Venter J.C."/>
            <person name="Vicario S."/>
            <person name="Vieira F.G."/>
            <person name="Vilella A.J."/>
            <person name="Villasante A."/>
            <person name="Walenz B."/>
            <person name="Wang J."/>
            <person name="Wasserman M."/>
            <person name="Watts T."/>
            <person name="Wilson D."/>
            <person name="Wilson R.K."/>
            <person name="Wing R.A."/>
            <person name="Wolfner M.F."/>
            <person name="Wong A."/>
            <person name="Wong G.K."/>
            <person name="Wu C.I."/>
            <person name="Wu G."/>
            <person name="Yamamoto D."/>
            <person name="Yang H.P."/>
            <person name="Yang S.P."/>
            <person name="Yorke J.A."/>
            <person name="Yoshida K."/>
            <person name="Zdobnov E."/>
            <person name="Zhang P."/>
            <person name="Zhang Y."/>
            <person name="Zimin A.V."/>
            <person name="Baldwin J."/>
            <person name="Abdouelleil A."/>
            <person name="Abdulkadir J."/>
            <person name="Abebe A."/>
            <person name="Abera B."/>
            <person name="Abreu J."/>
            <person name="Acer S.C."/>
            <person name="Aftuck L."/>
            <person name="Alexander A."/>
            <person name="An P."/>
            <person name="Anderson E."/>
            <person name="Anderson S."/>
            <person name="Arachi H."/>
            <person name="Azer M."/>
            <person name="Bachantsang P."/>
            <person name="Barry A."/>
            <person name="Bayul T."/>
            <person name="Berlin A."/>
            <person name="Bessette D."/>
            <person name="Bloom T."/>
            <person name="Blye J."/>
            <person name="Boguslavskiy L."/>
            <person name="Bonnet C."/>
            <person name="Boukhgalter B."/>
            <person name="Bourzgui I."/>
            <person name="Brown A."/>
            <person name="Cahill P."/>
            <person name="Channer S."/>
            <person name="Cheshatsang Y."/>
            <person name="Chuda L."/>
            <person name="Citroen M."/>
            <person name="Collymore A."/>
            <person name="Cooke P."/>
            <person name="Costello M."/>
            <person name="D'Aco K."/>
            <person name="Daza R."/>
            <person name="De Haan G."/>
            <person name="DeGray S."/>
            <person name="DeMaso C."/>
            <person name="Dhargay N."/>
            <person name="Dooley K."/>
            <person name="Dooley E."/>
            <person name="Doricent M."/>
            <person name="Dorje P."/>
            <person name="Dorjee K."/>
            <person name="Dupes A."/>
            <person name="Elong R."/>
            <person name="Falk J."/>
            <person name="Farina A."/>
            <person name="Faro S."/>
            <person name="Ferguson D."/>
            <person name="Fisher S."/>
            <person name="Foley C.D."/>
            <person name="Franke A."/>
            <person name="Friedrich D."/>
            <person name="Gadbois L."/>
            <person name="Gearin G."/>
            <person name="Gearin C.R."/>
            <person name="Giannoukos G."/>
            <person name="Goode T."/>
            <person name="Graham J."/>
            <person name="Grandbois E."/>
            <person name="Grewal S."/>
            <person name="Gyaltsen K."/>
            <person name="Hafez N."/>
            <person name="Hagos B."/>
            <person name="Hall J."/>
            <person name="Henson C."/>
            <person name="Hollinger A."/>
            <person name="Honan T."/>
            <person name="Huard M.D."/>
            <person name="Hughes L."/>
            <person name="Hurhula B."/>
            <person name="Husby M.E."/>
            <person name="Kamat A."/>
            <person name="Kanga B."/>
            <person name="Kashin S."/>
            <person name="Khazanovich D."/>
            <person name="Kisner P."/>
            <person name="Lance K."/>
            <person name="Lara M."/>
            <person name="Lee W."/>
            <person name="Lennon N."/>
            <person name="Letendre F."/>
            <person name="LeVine R."/>
            <person name="Lipovsky A."/>
            <person name="Liu X."/>
            <person name="Liu J."/>
            <person name="Liu S."/>
            <person name="Lokyitsang T."/>
            <person name="Lokyitsang Y."/>
            <person name="Lubonja R."/>
            <person name="Lui A."/>
            <person name="MacDonald P."/>
            <person name="Magnisalis V."/>
            <person name="Maru K."/>
            <person name="Matthews C."/>
            <person name="McCusker W."/>
            <person name="McDonough S."/>
            <person name="Mehta T."/>
            <person name="Meldrim J."/>
            <person name="Meneus L."/>
            <person name="Mihai O."/>
            <person name="Mihalev A."/>
            <person name="Mihova T."/>
            <person name="Mittelman R."/>
            <person name="Mlenga V."/>
            <person name="Montmayeur A."/>
            <person name="Mulrain L."/>
            <person name="Navidi A."/>
            <person name="Naylor J."/>
            <person name="Negash T."/>
            <person name="Nguyen T."/>
            <person name="Nguyen N."/>
            <person name="Nicol R."/>
            <person name="Norbu C."/>
            <person name="Norbu N."/>
            <person name="Novod N."/>
            <person name="O'Neill B."/>
            <person name="Osman S."/>
            <person name="Markiewicz E."/>
            <person name="Oyono O.L."/>
            <person name="Patti C."/>
            <person name="Phunkhang P."/>
            <person name="Pierre F."/>
            <person name="Priest M."/>
            <person name="Raghuraman S."/>
            <person name="Rege F."/>
            <person name="Reyes R."/>
            <person name="Rise C."/>
            <person name="Rogov P."/>
            <person name="Ross K."/>
            <person name="Ryan E."/>
            <person name="Settipalli S."/>
            <person name="Shea T."/>
            <person name="Sherpa N."/>
            <person name="Shi L."/>
            <person name="Shih D."/>
            <person name="Sparrow T."/>
            <person name="Spaulding J."/>
            <person name="Stalker J."/>
            <person name="Stange-Thomann N."/>
            <person name="Stavropoulos S."/>
            <person name="Stone C."/>
            <person name="Strader C."/>
            <person name="Tesfaye S."/>
            <person name="Thomson T."/>
            <person name="Thoulutsang Y."/>
            <person name="Thoulutsang D."/>
            <person name="Topham K."/>
            <person name="Topping I."/>
            <person name="Tsamla T."/>
            <person name="Vassiliev H."/>
            <person name="Vo A."/>
            <person name="Wangchuk T."/>
            <person name="Wangdi T."/>
            <person name="Weiand M."/>
            <person name="Wilkinson J."/>
            <person name="Wilson A."/>
            <person name="Yadav S."/>
            <person name="Young G."/>
            <person name="Yu Q."/>
            <person name="Zembek L."/>
            <person name="Zhong D."/>
            <person name="Zimmer A."/>
            <person name="Zwirko Z."/>
            <person name="Jaffe D.B."/>
            <person name="Alvarez P."/>
            <person name="Brockman W."/>
            <person name="Butler J."/>
            <person name="Chin C."/>
            <person name="Gnerre S."/>
            <person name="Grabherr M."/>
            <person name="Kleber M."/>
            <person name="Mauceli E."/>
            <person name="MacCallum I."/>
        </authorList>
    </citation>
    <scope>NUCLEOTIDE SEQUENCE [LARGE SCALE GENOMIC DNA]</scope>
    <source>
        <strain evidence="3">Tucson 14030-0811.24</strain>
    </source>
</reference>
<dbReference type="PANTHER" id="PTHR11012">
    <property type="entry name" value="PROTEIN KINASE-LIKE DOMAIN-CONTAINING"/>
    <property type="match status" value="1"/>
</dbReference>
<dbReference type="EMBL" id="CH964272">
    <property type="protein sequence ID" value="EDW84843.2"/>
    <property type="molecule type" value="Genomic_DNA"/>
</dbReference>
<keyword evidence="3" id="KW-1185">Reference proteome</keyword>
<organism evidence="2 3">
    <name type="scientific">Drosophila willistoni</name>
    <name type="common">Fruit fly</name>
    <dbReference type="NCBI Taxonomy" id="7260"/>
    <lineage>
        <taxon>Eukaryota</taxon>
        <taxon>Metazoa</taxon>
        <taxon>Ecdysozoa</taxon>
        <taxon>Arthropoda</taxon>
        <taxon>Hexapoda</taxon>
        <taxon>Insecta</taxon>
        <taxon>Pterygota</taxon>
        <taxon>Neoptera</taxon>
        <taxon>Endopterygota</taxon>
        <taxon>Diptera</taxon>
        <taxon>Brachycera</taxon>
        <taxon>Muscomorpha</taxon>
        <taxon>Ephydroidea</taxon>
        <taxon>Drosophilidae</taxon>
        <taxon>Drosophila</taxon>
        <taxon>Sophophora</taxon>
    </lineage>
</organism>
<dbReference type="InterPro" id="IPR011009">
    <property type="entry name" value="Kinase-like_dom_sf"/>
</dbReference>
<dbReference type="Pfam" id="PF02958">
    <property type="entry name" value="EcKL"/>
    <property type="match status" value="1"/>
</dbReference>
<evidence type="ECO:0000313" key="2">
    <source>
        <dbReference type="EMBL" id="EDW84843.2"/>
    </source>
</evidence>
<dbReference type="InterPro" id="IPR004119">
    <property type="entry name" value="EcKL"/>
</dbReference>
<dbReference type="HOGENOM" id="CLU_010718_0_1_1"/>
<dbReference type="SUPFAM" id="SSF56112">
    <property type="entry name" value="Protein kinase-like (PK-like)"/>
    <property type="match status" value="1"/>
</dbReference>
<protein>
    <recommendedName>
        <fullName evidence="1">CHK kinase-like domain-containing protein</fullName>
    </recommendedName>
</protein>
<dbReference type="AlphaFoldDB" id="B4NIM0"/>
<dbReference type="InterPro" id="IPR015897">
    <property type="entry name" value="CHK_kinase-like"/>
</dbReference>
<dbReference type="OrthoDB" id="8250698at2759"/>
<gene>
    <name evidence="2" type="primary">Dwil\GK14340</name>
    <name evidence="2" type="ORF">Dwil_GK14340</name>
</gene>
<dbReference type="InParanoid" id="B4NIM0"/>
<dbReference type="PANTHER" id="PTHR11012:SF12">
    <property type="entry name" value="CHK KINASE-LIKE DOMAIN-CONTAINING PROTEIN-RELATED"/>
    <property type="match status" value="1"/>
</dbReference>
<sequence length="331" mass="39536">MPEEEGVKKEFLGEESKIFQTEIAMYTKVLPKFEKILQESGEDTILSAKCLYHSLTPRKVIVLEDLLPLGFEVVRYRDFSQDELQAALSKLAKWHAVSYKILQEEPETLDELRYDITNTIPNFLEQDFVTDGLTNFINMLDSIDSLKKYKKYFEKMQGNLVQHWVNIIQEYRANFQSANYYVLCHGDFHRKNMMFKNNKATGEIEACMLIDFQLSYLGPMTNDIIYAIYMLFEAEHRKDKQDELIYFYFKVLEETLNKIEFQGKMPNLLEYRRQLFQNKYNAMHKEYVDFGDLSVNPKKRTELYYKKDYQEEIKILLPRMLHLGYFEELEN</sequence>
<name>B4NIM0_DROWI</name>